<dbReference type="AlphaFoldDB" id="A0A853FYV5"/>
<keyword evidence="2" id="KW-0813">Transport</keyword>
<comment type="caution">
    <text evidence="7">The sequence shown here is derived from an EMBL/GenBank/DDBJ whole genome shotgun (WGS) entry which is preliminary data.</text>
</comment>
<evidence type="ECO:0000259" key="6">
    <source>
        <dbReference type="PROSITE" id="PS50893"/>
    </source>
</evidence>
<dbReference type="GO" id="GO:0016887">
    <property type="term" value="F:ATP hydrolysis activity"/>
    <property type="evidence" value="ECO:0007669"/>
    <property type="project" value="InterPro"/>
</dbReference>
<dbReference type="PANTHER" id="PTHR43776:SF7">
    <property type="entry name" value="D,D-DIPEPTIDE TRANSPORT ATP-BINDING PROTEIN DDPF-RELATED"/>
    <property type="match status" value="1"/>
</dbReference>
<dbReference type="Pfam" id="PF00005">
    <property type="entry name" value="ABC_tran"/>
    <property type="match status" value="1"/>
</dbReference>
<dbReference type="PROSITE" id="PS50893">
    <property type="entry name" value="ABC_TRANSPORTER_2"/>
    <property type="match status" value="1"/>
</dbReference>
<feature type="domain" description="ABC transporter" evidence="6">
    <location>
        <begin position="7"/>
        <end position="257"/>
    </location>
</feature>
<dbReference type="InterPro" id="IPR003593">
    <property type="entry name" value="AAA+_ATPase"/>
</dbReference>
<dbReference type="SUPFAM" id="SSF52540">
    <property type="entry name" value="P-loop containing nucleoside triphosphate hydrolases"/>
    <property type="match status" value="1"/>
</dbReference>
<dbReference type="PROSITE" id="PS00211">
    <property type="entry name" value="ABC_TRANSPORTER_1"/>
    <property type="match status" value="1"/>
</dbReference>
<keyword evidence="5 7" id="KW-0067">ATP-binding</keyword>
<dbReference type="GO" id="GO:0055085">
    <property type="term" value="P:transmembrane transport"/>
    <property type="evidence" value="ECO:0007669"/>
    <property type="project" value="UniProtKB-ARBA"/>
</dbReference>
<evidence type="ECO:0000256" key="2">
    <source>
        <dbReference type="ARBA" id="ARBA00022448"/>
    </source>
</evidence>
<dbReference type="InterPro" id="IPR003439">
    <property type="entry name" value="ABC_transporter-like_ATP-bd"/>
</dbReference>
<dbReference type="InterPro" id="IPR050319">
    <property type="entry name" value="ABC_transp_ATP-bind"/>
</dbReference>
<keyword evidence="4" id="KW-0547">Nucleotide-binding</keyword>
<dbReference type="FunFam" id="3.40.50.300:FF:000016">
    <property type="entry name" value="Oligopeptide ABC transporter ATP-binding component"/>
    <property type="match status" value="1"/>
</dbReference>
<evidence type="ECO:0000256" key="5">
    <source>
        <dbReference type="ARBA" id="ARBA00022840"/>
    </source>
</evidence>
<dbReference type="SMART" id="SM00382">
    <property type="entry name" value="AAA"/>
    <property type="match status" value="1"/>
</dbReference>
<dbReference type="PANTHER" id="PTHR43776">
    <property type="entry name" value="TRANSPORT ATP-BINDING PROTEIN"/>
    <property type="match status" value="1"/>
</dbReference>
<accession>A0A853FYV5</accession>
<keyword evidence="3" id="KW-0472">Membrane</keyword>
<reference evidence="7 8" key="1">
    <citation type="submission" date="2020-07" db="EMBL/GenBank/DDBJ databases">
        <title>Taxonomic revisions and descriptions of new bacterial species based on genomic comparisons in the high-G+C-content subgroup of the family Alcaligenaceae.</title>
        <authorList>
            <person name="Szabo A."/>
            <person name="Felfoldi T."/>
        </authorList>
    </citation>
    <scope>NUCLEOTIDE SEQUENCE [LARGE SCALE GENOMIC DNA]</scope>
    <source>
        <strain evidence="7 8">LMG 24012</strain>
    </source>
</reference>
<organism evidence="7 8">
    <name type="scientific">Parapusillimonas granuli</name>
    <dbReference type="NCBI Taxonomy" id="380911"/>
    <lineage>
        <taxon>Bacteria</taxon>
        <taxon>Pseudomonadati</taxon>
        <taxon>Pseudomonadota</taxon>
        <taxon>Betaproteobacteria</taxon>
        <taxon>Burkholderiales</taxon>
        <taxon>Alcaligenaceae</taxon>
        <taxon>Parapusillimonas</taxon>
    </lineage>
</organism>
<dbReference type="RefSeq" id="WP_180155117.1">
    <property type="nucleotide sequence ID" value="NZ_JACCEM010000005.1"/>
</dbReference>
<comment type="similarity">
    <text evidence="1">Belongs to the ABC transporter superfamily.</text>
</comment>
<evidence type="ECO:0000256" key="4">
    <source>
        <dbReference type="ARBA" id="ARBA00022741"/>
    </source>
</evidence>
<dbReference type="EMBL" id="JACCEM010000005">
    <property type="protein sequence ID" value="NYT49803.1"/>
    <property type="molecule type" value="Genomic_DNA"/>
</dbReference>
<sequence>MAERFVLEAENLVKHFERPGGVLQRMKHAPVVAVDGLSLRLRPKETLALVGESGCGKTTTARMLLDLEQPTSGVIRYETIALNQATRAERRQYRSSVQAVFQDPWSSLNPRMRVSQLIAEPLRLNGRSAREAAEAVARALDDVGLEQAAANNFPHEFSGGQRQRIAIARAIAVRPKVIVLDEPVSALDVSVRAQIMNLLKDLQESLGMSYLLISHDLATVRYLANRVAVMYRGSIVEQAEAESLFTRPQHAYTETLISAARIRRPGDERG</sequence>
<evidence type="ECO:0000256" key="3">
    <source>
        <dbReference type="ARBA" id="ARBA00022475"/>
    </source>
</evidence>
<dbReference type="CDD" id="cd03257">
    <property type="entry name" value="ABC_NikE_OppD_transporters"/>
    <property type="match status" value="1"/>
</dbReference>
<gene>
    <name evidence="7" type="ORF">H0A72_10840</name>
</gene>
<dbReference type="InterPro" id="IPR017871">
    <property type="entry name" value="ABC_transporter-like_CS"/>
</dbReference>
<dbReference type="Proteomes" id="UP000559809">
    <property type="component" value="Unassembled WGS sequence"/>
</dbReference>
<name>A0A853FYV5_9BURK</name>
<keyword evidence="3" id="KW-1003">Cell membrane</keyword>
<keyword evidence="8" id="KW-1185">Reference proteome</keyword>
<proteinExistence type="inferred from homology"/>
<dbReference type="GO" id="GO:0005524">
    <property type="term" value="F:ATP binding"/>
    <property type="evidence" value="ECO:0007669"/>
    <property type="project" value="UniProtKB-KW"/>
</dbReference>
<evidence type="ECO:0000313" key="8">
    <source>
        <dbReference type="Proteomes" id="UP000559809"/>
    </source>
</evidence>
<evidence type="ECO:0000313" key="7">
    <source>
        <dbReference type="EMBL" id="NYT49803.1"/>
    </source>
</evidence>
<dbReference type="InterPro" id="IPR027417">
    <property type="entry name" value="P-loop_NTPase"/>
</dbReference>
<protein>
    <submittedName>
        <fullName evidence="7">ABC transporter ATP-binding protein</fullName>
    </submittedName>
</protein>
<dbReference type="Gene3D" id="3.40.50.300">
    <property type="entry name" value="P-loop containing nucleotide triphosphate hydrolases"/>
    <property type="match status" value="1"/>
</dbReference>
<evidence type="ECO:0000256" key="1">
    <source>
        <dbReference type="ARBA" id="ARBA00005417"/>
    </source>
</evidence>